<keyword evidence="3" id="KW-0804">Transcription</keyword>
<name>A0A2P8GKH4_9BACT</name>
<dbReference type="GO" id="GO:0043565">
    <property type="term" value="F:sequence-specific DNA binding"/>
    <property type="evidence" value="ECO:0007669"/>
    <property type="project" value="InterPro"/>
</dbReference>
<dbReference type="Pfam" id="PF12833">
    <property type="entry name" value="HTH_18"/>
    <property type="match status" value="1"/>
</dbReference>
<dbReference type="InterPro" id="IPR054015">
    <property type="entry name" value="ExsA-like_N"/>
</dbReference>
<proteinExistence type="predicted"/>
<protein>
    <submittedName>
        <fullName evidence="5">AraC family transcriptional regulator</fullName>
    </submittedName>
</protein>
<evidence type="ECO:0000313" key="5">
    <source>
        <dbReference type="EMBL" id="PSL34461.1"/>
    </source>
</evidence>
<dbReference type="Gene3D" id="1.10.10.60">
    <property type="entry name" value="Homeodomain-like"/>
    <property type="match status" value="1"/>
</dbReference>
<dbReference type="OrthoDB" id="4480133at2"/>
<dbReference type="SMART" id="SM00342">
    <property type="entry name" value="HTH_ARAC"/>
    <property type="match status" value="1"/>
</dbReference>
<dbReference type="GO" id="GO:0003700">
    <property type="term" value="F:DNA-binding transcription factor activity"/>
    <property type="evidence" value="ECO:0007669"/>
    <property type="project" value="InterPro"/>
</dbReference>
<dbReference type="Proteomes" id="UP000240978">
    <property type="component" value="Unassembled WGS sequence"/>
</dbReference>
<reference evidence="5 6" key="1">
    <citation type="submission" date="2018-03" db="EMBL/GenBank/DDBJ databases">
        <title>Genomic Encyclopedia of Archaeal and Bacterial Type Strains, Phase II (KMG-II): from individual species to whole genera.</title>
        <authorList>
            <person name="Goeker M."/>
        </authorList>
    </citation>
    <scope>NUCLEOTIDE SEQUENCE [LARGE SCALE GENOMIC DNA]</scope>
    <source>
        <strain evidence="5 6">DSM 18107</strain>
    </source>
</reference>
<evidence type="ECO:0000256" key="3">
    <source>
        <dbReference type="ARBA" id="ARBA00023163"/>
    </source>
</evidence>
<dbReference type="EMBL" id="PYGK01000002">
    <property type="protein sequence ID" value="PSL34461.1"/>
    <property type="molecule type" value="Genomic_DNA"/>
</dbReference>
<sequence>MEFETKYITPDIKLSEFTGKSFRVEVMFEHHMLVWFISGETKIIQADATYTFNAGDTFLIPRNQLATVINYPKDGMPHKAVAMHLTKERLEDFYTRHKAVNSSRVQPLQKVYRFTKHPLLESCLASLIPYFDLGDKLPPDIASIKIEEAISILRSIDKDVDGLLANFEEPGKINLTDFMERHYMFNMTLDRFGYLTGRSVATFRRDFKKAYNTTPQKWLTEKRLELAHYQIAEQQRKPIDVYVEVGFENLSHFSYAFKSHFGYSPNALLEKR</sequence>
<dbReference type="RefSeq" id="WP_106600756.1">
    <property type="nucleotide sequence ID" value="NZ_PYGK01000002.1"/>
</dbReference>
<dbReference type="PROSITE" id="PS01124">
    <property type="entry name" value="HTH_ARAC_FAMILY_2"/>
    <property type="match status" value="1"/>
</dbReference>
<evidence type="ECO:0000259" key="4">
    <source>
        <dbReference type="PROSITE" id="PS01124"/>
    </source>
</evidence>
<gene>
    <name evidence="5" type="ORF">CLV42_10232</name>
</gene>
<dbReference type="InterPro" id="IPR009057">
    <property type="entry name" value="Homeodomain-like_sf"/>
</dbReference>
<dbReference type="AlphaFoldDB" id="A0A2P8GKH4"/>
<evidence type="ECO:0000256" key="2">
    <source>
        <dbReference type="ARBA" id="ARBA00023125"/>
    </source>
</evidence>
<keyword evidence="2" id="KW-0238">DNA-binding</keyword>
<dbReference type="PANTHER" id="PTHR43280">
    <property type="entry name" value="ARAC-FAMILY TRANSCRIPTIONAL REGULATOR"/>
    <property type="match status" value="1"/>
</dbReference>
<organism evidence="5 6">
    <name type="scientific">Chitinophaga ginsengisoli</name>
    <dbReference type="NCBI Taxonomy" id="363837"/>
    <lineage>
        <taxon>Bacteria</taxon>
        <taxon>Pseudomonadati</taxon>
        <taxon>Bacteroidota</taxon>
        <taxon>Chitinophagia</taxon>
        <taxon>Chitinophagales</taxon>
        <taxon>Chitinophagaceae</taxon>
        <taxon>Chitinophaga</taxon>
    </lineage>
</organism>
<evidence type="ECO:0000313" key="6">
    <source>
        <dbReference type="Proteomes" id="UP000240978"/>
    </source>
</evidence>
<dbReference type="Pfam" id="PF22200">
    <property type="entry name" value="ExsA_N"/>
    <property type="match status" value="1"/>
</dbReference>
<comment type="caution">
    <text evidence="5">The sequence shown here is derived from an EMBL/GenBank/DDBJ whole genome shotgun (WGS) entry which is preliminary data.</text>
</comment>
<keyword evidence="1" id="KW-0805">Transcription regulation</keyword>
<evidence type="ECO:0000256" key="1">
    <source>
        <dbReference type="ARBA" id="ARBA00023015"/>
    </source>
</evidence>
<dbReference type="SUPFAM" id="SSF46689">
    <property type="entry name" value="Homeodomain-like"/>
    <property type="match status" value="2"/>
</dbReference>
<dbReference type="InterPro" id="IPR018060">
    <property type="entry name" value="HTH_AraC"/>
</dbReference>
<feature type="domain" description="HTH araC/xylS-type" evidence="4">
    <location>
        <begin position="173"/>
        <end position="271"/>
    </location>
</feature>
<keyword evidence="6" id="KW-1185">Reference proteome</keyword>
<dbReference type="InterPro" id="IPR037923">
    <property type="entry name" value="HTH-like"/>
</dbReference>
<dbReference type="PANTHER" id="PTHR43280:SF2">
    <property type="entry name" value="HTH-TYPE TRANSCRIPTIONAL REGULATOR EXSA"/>
    <property type="match status" value="1"/>
</dbReference>
<accession>A0A2P8GKH4</accession>
<dbReference type="SUPFAM" id="SSF51215">
    <property type="entry name" value="Regulatory protein AraC"/>
    <property type="match status" value="1"/>
</dbReference>